<dbReference type="EMBL" id="KZ824796">
    <property type="protein sequence ID" value="RAH81294.1"/>
    <property type="molecule type" value="Genomic_DNA"/>
</dbReference>
<evidence type="ECO:0000313" key="3">
    <source>
        <dbReference type="Proteomes" id="UP000249497"/>
    </source>
</evidence>
<reference evidence="2 3" key="1">
    <citation type="submission" date="2018-02" db="EMBL/GenBank/DDBJ databases">
        <title>The genomes of Aspergillus section Nigri reveals drivers in fungal speciation.</title>
        <authorList>
            <consortium name="DOE Joint Genome Institute"/>
            <person name="Vesth T.C."/>
            <person name="Nybo J."/>
            <person name="Theobald S."/>
            <person name="Brandl J."/>
            <person name="Frisvad J.C."/>
            <person name="Nielsen K.F."/>
            <person name="Lyhne E.K."/>
            <person name="Kogle M.E."/>
            <person name="Kuo A."/>
            <person name="Riley R."/>
            <person name="Clum A."/>
            <person name="Nolan M."/>
            <person name="Lipzen A."/>
            <person name="Salamov A."/>
            <person name="Henrissat B."/>
            <person name="Wiebenga A."/>
            <person name="De vries R.P."/>
            <person name="Grigoriev I.V."/>
            <person name="Mortensen U.H."/>
            <person name="Andersen M.R."/>
            <person name="Baker S.E."/>
        </authorList>
    </citation>
    <scope>NUCLEOTIDE SEQUENCE [LARGE SCALE GENOMIC DNA]</scope>
    <source>
        <strain evidence="2 3">CBS 114.51</strain>
    </source>
</reference>
<feature type="transmembrane region" description="Helical" evidence="1">
    <location>
        <begin position="17"/>
        <end position="36"/>
    </location>
</feature>
<sequence length="86" mass="9369">MEHGACSSVSSMKGPSLWVTASTGVLAPAVTALNIISLESSMIIRIDLRDESRTWTSAQETAKSREFLTCRIVGHRVSPQKGRLPR</sequence>
<name>A0A8T8X050_ASPJA</name>
<keyword evidence="1" id="KW-1133">Transmembrane helix</keyword>
<evidence type="ECO:0000313" key="2">
    <source>
        <dbReference type="EMBL" id="RAH81294.1"/>
    </source>
</evidence>
<dbReference type="AlphaFoldDB" id="A0A8T8X050"/>
<evidence type="ECO:0000256" key="1">
    <source>
        <dbReference type="SAM" id="Phobius"/>
    </source>
</evidence>
<keyword evidence="1" id="KW-0472">Membrane</keyword>
<organism evidence="2 3">
    <name type="scientific">Aspergillus japonicus CBS 114.51</name>
    <dbReference type="NCBI Taxonomy" id="1448312"/>
    <lineage>
        <taxon>Eukaryota</taxon>
        <taxon>Fungi</taxon>
        <taxon>Dikarya</taxon>
        <taxon>Ascomycota</taxon>
        <taxon>Pezizomycotina</taxon>
        <taxon>Eurotiomycetes</taxon>
        <taxon>Eurotiomycetidae</taxon>
        <taxon>Eurotiales</taxon>
        <taxon>Aspergillaceae</taxon>
        <taxon>Aspergillus</taxon>
        <taxon>Aspergillus subgen. Circumdati</taxon>
    </lineage>
</organism>
<dbReference type="GeneID" id="37181551"/>
<dbReference type="Proteomes" id="UP000249497">
    <property type="component" value="Unassembled WGS sequence"/>
</dbReference>
<dbReference type="RefSeq" id="XP_025527188.1">
    <property type="nucleotide sequence ID" value="XM_025677858.1"/>
</dbReference>
<keyword evidence="1" id="KW-0812">Transmembrane</keyword>
<gene>
    <name evidence="2" type="ORF">BO86DRAFT_99959</name>
</gene>
<keyword evidence="3" id="KW-1185">Reference proteome</keyword>
<protein>
    <submittedName>
        <fullName evidence="2">Uncharacterized protein</fullName>
    </submittedName>
</protein>
<accession>A0A8T8X050</accession>
<proteinExistence type="predicted"/>